<keyword evidence="2" id="KW-1185">Reference proteome</keyword>
<dbReference type="Proteomes" id="UP000587991">
    <property type="component" value="Unassembled WGS sequence"/>
</dbReference>
<accession>A0A847SH83</accession>
<evidence type="ECO:0000313" key="1">
    <source>
        <dbReference type="EMBL" id="NLR76736.1"/>
    </source>
</evidence>
<protein>
    <submittedName>
        <fullName evidence="1">RNAase</fullName>
    </submittedName>
</protein>
<evidence type="ECO:0000313" key="2">
    <source>
        <dbReference type="Proteomes" id="UP000587991"/>
    </source>
</evidence>
<dbReference type="GO" id="GO:0005886">
    <property type="term" value="C:plasma membrane"/>
    <property type="evidence" value="ECO:0007669"/>
    <property type="project" value="TreeGrafter"/>
</dbReference>
<comment type="caution">
    <text evidence="1">The sequence shown here is derived from an EMBL/GenBank/DDBJ whole genome shotgun (WGS) entry which is preliminary data.</text>
</comment>
<dbReference type="GO" id="GO:0017128">
    <property type="term" value="F:phospholipid scramblase activity"/>
    <property type="evidence" value="ECO:0007669"/>
    <property type="project" value="InterPro"/>
</dbReference>
<proteinExistence type="predicted"/>
<dbReference type="EMBL" id="JABAIM010000004">
    <property type="protein sequence ID" value="NLR76736.1"/>
    <property type="molecule type" value="Genomic_DNA"/>
</dbReference>
<dbReference type="SUPFAM" id="SSF54518">
    <property type="entry name" value="Tubby C-terminal domain-like"/>
    <property type="match status" value="1"/>
</dbReference>
<organism evidence="1 2">
    <name type="scientific">Leeia aquatica</name>
    <dbReference type="NCBI Taxonomy" id="2725557"/>
    <lineage>
        <taxon>Bacteria</taxon>
        <taxon>Pseudomonadati</taxon>
        <taxon>Pseudomonadota</taxon>
        <taxon>Betaproteobacteria</taxon>
        <taxon>Neisseriales</taxon>
        <taxon>Leeiaceae</taxon>
        <taxon>Leeia</taxon>
    </lineage>
</organism>
<dbReference type="AlphaFoldDB" id="A0A847SH83"/>
<dbReference type="Pfam" id="PF03803">
    <property type="entry name" value="Scramblase"/>
    <property type="match status" value="1"/>
</dbReference>
<reference evidence="1 2" key="1">
    <citation type="submission" date="2020-04" db="EMBL/GenBank/DDBJ databases">
        <title>Draft genome of Leeia sp. IMCC25680.</title>
        <authorList>
            <person name="Song J."/>
            <person name="Cho J.-C."/>
        </authorList>
    </citation>
    <scope>NUCLEOTIDE SEQUENCE [LARGE SCALE GENOMIC DNA]</scope>
    <source>
        <strain evidence="1 2">IMCC25680</strain>
    </source>
</reference>
<sequence length="193" mass="22461">MSWEASPVLHVREHPGVFKAANGYDVLDQHGQLQLTCTEEKLNWFNKAFRYGKYKRILPFRLQVRDRKGHLVMEVSRGFAFLRSTVKVHLHDGSYLGCFQQIPLSSGGAFQLLDRTDHEVGRLLGHWRGRDYRVVDEQKHWATITKVWNGFVKELFTTADDYRLELDPQACNQPELMRLMLASVLCIDMVLKE</sequence>
<dbReference type="PANTHER" id="PTHR23248">
    <property type="entry name" value="PHOSPHOLIPID SCRAMBLASE-RELATED"/>
    <property type="match status" value="1"/>
</dbReference>
<name>A0A847SH83_9NEIS</name>
<dbReference type="PANTHER" id="PTHR23248:SF9">
    <property type="entry name" value="PHOSPHOLIPID SCRAMBLASE"/>
    <property type="match status" value="1"/>
</dbReference>
<gene>
    <name evidence="1" type="ORF">HF682_16330</name>
</gene>
<dbReference type="InterPro" id="IPR005552">
    <property type="entry name" value="Scramblase"/>
</dbReference>
<dbReference type="RefSeq" id="WP_168878396.1">
    <property type="nucleotide sequence ID" value="NZ_JABAIM010000004.1"/>
</dbReference>
<dbReference type="InterPro" id="IPR025659">
    <property type="entry name" value="Tubby-like_C"/>
</dbReference>